<evidence type="ECO:0000256" key="9">
    <source>
        <dbReference type="HAMAP-Rule" id="MF_00422"/>
    </source>
</evidence>
<dbReference type="PANTHER" id="PTHR33910">
    <property type="entry name" value="PROTEIN TRANSLOCASE SUBUNIT SECE"/>
    <property type="match status" value="1"/>
</dbReference>
<evidence type="ECO:0000256" key="7">
    <source>
        <dbReference type="ARBA" id="ARBA00023010"/>
    </source>
</evidence>
<keyword evidence="4 9" id="KW-0812">Transmembrane</keyword>
<dbReference type="GO" id="GO:0005886">
    <property type="term" value="C:plasma membrane"/>
    <property type="evidence" value="ECO:0007669"/>
    <property type="project" value="UniProtKB-SubCell"/>
</dbReference>
<dbReference type="GO" id="GO:0006605">
    <property type="term" value="P:protein targeting"/>
    <property type="evidence" value="ECO:0007669"/>
    <property type="project" value="UniProtKB-UniRule"/>
</dbReference>
<dbReference type="GO" id="GO:0065002">
    <property type="term" value="P:intracellular protein transmembrane transport"/>
    <property type="evidence" value="ECO:0007669"/>
    <property type="project" value="UniProtKB-UniRule"/>
</dbReference>
<dbReference type="InterPro" id="IPR005807">
    <property type="entry name" value="SecE_bac"/>
</dbReference>
<sequence length="64" mass="7302">MGKIINKLITFLKEVRLEMKKVNWPTRETTIRYTLIVVGVSAVVAAYLGGLDVLFNTLLEKFVF</sequence>
<dbReference type="NCBIfam" id="TIGR00964">
    <property type="entry name" value="secE_bact"/>
    <property type="match status" value="1"/>
</dbReference>
<reference evidence="10 11" key="1">
    <citation type="journal article" date="2016" name="Nat. Commun.">
        <title>Thousands of microbial genomes shed light on interconnected biogeochemical processes in an aquifer system.</title>
        <authorList>
            <person name="Anantharaman K."/>
            <person name="Brown C.T."/>
            <person name="Hug L.A."/>
            <person name="Sharon I."/>
            <person name="Castelle C.J."/>
            <person name="Probst A.J."/>
            <person name="Thomas B.C."/>
            <person name="Singh A."/>
            <person name="Wilkins M.J."/>
            <person name="Karaoz U."/>
            <person name="Brodie E.L."/>
            <person name="Williams K.H."/>
            <person name="Hubbard S.S."/>
            <person name="Banfield J.F."/>
        </authorList>
    </citation>
    <scope>NUCLEOTIDE SEQUENCE [LARGE SCALE GENOMIC DNA]</scope>
</reference>
<dbReference type="Gene3D" id="1.20.5.1030">
    <property type="entry name" value="Preprotein translocase secy subunit"/>
    <property type="match status" value="1"/>
</dbReference>
<keyword evidence="6 9" id="KW-1133">Transmembrane helix</keyword>
<gene>
    <name evidence="9" type="primary">secE</name>
    <name evidence="10" type="ORF">A2Z68_01590</name>
</gene>
<keyword evidence="2 9" id="KW-0813">Transport</keyword>
<proteinExistence type="inferred from homology"/>
<dbReference type="InterPro" id="IPR038379">
    <property type="entry name" value="SecE_sf"/>
</dbReference>
<comment type="caution">
    <text evidence="10">The sequence shown here is derived from an EMBL/GenBank/DDBJ whole genome shotgun (WGS) entry which is preliminary data.</text>
</comment>
<evidence type="ECO:0000256" key="8">
    <source>
        <dbReference type="ARBA" id="ARBA00023136"/>
    </source>
</evidence>
<dbReference type="GO" id="GO:0008320">
    <property type="term" value="F:protein transmembrane transporter activity"/>
    <property type="evidence" value="ECO:0007669"/>
    <property type="project" value="UniProtKB-UniRule"/>
</dbReference>
<dbReference type="PANTHER" id="PTHR33910:SF1">
    <property type="entry name" value="PROTEIN TRANSLOCASE SUBUNIT SECE"/>
    <property type="match status" value="1"/>
</dbReference>
<evidence type="ECO:0000256" key="1">
    <source>
        <dbReference type="ARBA" id="ARBA00004370"/>
    </source>
</evidence>
<dbReference type="Pfam" id="PF00584">
    <property type="entry name" value="SecE"/>
    <property type="match status" value="1"/>
</dbReference>
<dbReference type="AlphaFoldDB" id="A0A1G2E0B9"/>
<dbReference type="InterPro" id="IPR001901">
    <property type="entry name" value="Translocase_SecE/Sec61-g"/>
</dbReference>
<dbReference type="GO" id="GO:0043952">
    <property type="term" value="P:protein transport by the Sec complex"/>
    <property type="evidence" value="ECO:0007669"/>
    <property type="project" value="UniProtKB-UniRule"/>
</dbReference>
<comment type="function">
    <text evidence="9">Essential subunit of the Sec protein translocation channel SecYEG. Clamps together the 2 halves of SecY. May contact the channel plug during translocation.</text>
</comment>
<comment type="subcellular location">
    <subcellularLocation>
        <location evidence="9">Cell membrane</location>
        <topology evidence="9">Single-pass membrane protein</topology>
    </subcellularLocation>
    <subcellularLocation>
        <location evidence="1">Membrane</location>
    </subcellularLocation>
</comment>
<evidence type="ECO:0000256" key="3">
    <source>
        <dbReference type="ARBA" id="ARBA00022475"/>
    </source>
</evidence>
<accession>A0A1G2E0B9</accession>
<organism evidence="10 11">
    <name type="scientific">Candidatus Nealsonbacteria bacterium RBG_13_38_11</name>
    <dbReference type="NCBI Taxonomy" id="1801662"/>
    <lineage>
        <taxon>Bacteria</taxon>
        <taxon>Candidatus Nealsoniibacteriota</taxon>
    </lineage>
</organism>
<evidence type="ECO:0000313" key="10">
    <source>
        <dbReference type="EMBL" id="OGZ19304.1"/>
    </source>
</evidence>
<dbReference type="Proteomes" id="UP000176662">
    <property type="component" value="Unassembled WGS sequence"/>
</dbReference>
<keyword evidence="7 9" id="KW-0811">Translocation</keyword>
<evidence type="ECO:0000256" key="4">
    <source>
        <dbReference type="ARBA" id="ARBA00022692"/>
    </source>
</evidence>
<comment type="subunit">
    <text evidence="9">Component of the Sec protein translocase complex. Heterotrimer consisting of SecY, SecE and SecG subunits. The heterotrimers can form oligomers, although 1 heterotrimer is thought to be able to translocate proteins. Interacts with the ribosome. Interacts with SecDF, and other proteins may be involved. Interacts with SecA.</text>
</comment>
<keyword evidence="3 9" id="KW-1003">Cell membrane</keyword>
<name>A0A1G2E0B9_9BACT</name>
<dbReference type="GO" id="GO:0009306">
    <property type="term" value="P:protein secretion"/>
    <property type="evidence" value="ECO:0007669"/>
    <property type="project" value="UniProtKB-UniRule"/>
</dbReference>
<evidence type="ECO:0000313" key="11">
    <source>
        <dbReference type="Proteomes" id="UP000176662"/>
    </source>
</evidence>
<evidence type="ECO:0000256" key="2">
    <source>
        <dbReference type="ARBA" id="ARBA00022448"/>
    </source>
</evidence>
<evidence type="ECO:0000256" key="6">
    <source>
        <dbReference type="ARBA" id="ARBA00022989"/>
    </source>
</evidence>
<evidence type="ECO:0000256" key="5">
    <source>
        <dbReference type="ARBA" id="ARBA00022927"/>
    </source>
</evidence>
<feature type="transmembrane region" description="Helical" evidence="9">
    <location>
        <begin position="30"/>
        <end position="49"/>
    </location>
</feature>
<comment type="similarity">
    <text evidence="9">Belongs to the SecE/SEC61-gamma family.</text>
</comment>
<dbReference type="EMBL" id="MHLX01000006">
    <property type="protein sequence ID" value="OGZ19304.1"/>
    <property type="molecule type" value="Genomic_DNA"/>
</dbReference>
<keyword evidence="8 9" id="KW-0472">Membrane</keyword>
<protein>
    <recommendedName>
        <fullName evidence="9">Protein translocase subunit SecE</fullName>
    </recommendedName>
</protein>
<dbReference type="HAMAP" id="MF_00422">
    <property type="entry name" value="SecE"/>
    <property type="match status" value="1"/>
</dbReference>
<keyword evidence="5 9" id="KW-0653">Protein transport</keyword>